<dbReference type="InterPro" id="IPR006588">
    <property type="entry name" value="Peptide_N_glycanase_PAW_dom"/>
</dbReference>
<evidence type="ECO:0000313" key="3">
    <source>
        <dbReference type="Proteomes" id="UP000192578"/>
    </source>
</evidence>
<sequence>MDKEANLAYLGRSPDSDNAHARMDWRFDFTRVGLQIRSLQIRFPSHSFNEGCVNVAFYGQQGDGNVDHVDISETSDYLEIPEAVGWQQFCLSAAIYNEVMDGSLSQLFRQPLTCDATDRSSLYPLRITIDFDDVESLQYQF</sequence>
<proteinExistence type="predicted"/>
<dbReference type="GO" id="GO:0006516">
    <property type="term" value="P:glycoprotein catabolic process"/>
    <property type="evidence" value="ECO:0007669"/>
    <property type="project" value="InterPro"/>
</dbReference>
<dbReference type="SUPFAM" id="SSF49785">
    <property type="entry name" value="Galactose-binding domain-like"/>
    <property type="match status" value="1"/>
</dbReference>
<dbReference type="GO" id="GO:0005737">
    <property type="term" value="C:cytoplasm"/>
    <property type="evidence" value="ECO:0007669"/>
    <property type="project" value="InterPro"/>
</dbReference>
<evidence type="ECO:0000259" key="1">
    <source>
        <dbReference type="Pfam" id="PF04721"/>
    </source>
</evidence>
<dbReference type="AlphaFoldDB" id="A0A1W0WUW6"/>
<dbReference type="Pfam" id="PF04721">
    <property type="entry name" value="PAW"/>
    <property type="match status" value="1"/>
</dbReference>
<dbReference type="Gene3D" id="2.60.120.1020">
    <property type="entry name" value="Peptide N glycanase, PAW domain"/>
    <property type="match status" value="1"/>
</dbReference>
<organism evidence="2 3">
    <name type="scientific">Hypsibius exemplaris</name>
    <name type="common">Freshwater tardigrade</name>
    <dbReference type="NCBI Taxonomy" id="2072580"/>
    <lineage>
        <taxon>Eukaryota</taxon>
        <taxon>Metazoa</taxon>
        <taxon>Ecdysozoa</taxon>
        <taxon>Tardigrada</taxon>
        <taxon>Eutardigrada</taxon>
        <taxon>Parachela</taxon>
        <taxon>Hypsibioidea</taxon>
        <taxon>Hypsibiidae</taxon>
        <taxon>Hypsibius</taxon>
    </lineage>
</organism>
<keyword evidence="3" id="KW-1185">Reference proteome</keyword>
<name>A0A1W0WUW6_HYPEX</name>
<dbReference type="InterPro" id="IPR038680">
    <property type="entry name" value="PAW_sf"/>
</dbReference>
<dbReference type="InterPro" id="IPR008979">
    <property type="entry name" value="Galactose-bd-like_sf"/>
</dbReference>
<feature type="domain" description="PAW" evidence="1">
    <location>
        <begin position="6"/>
        <end position="116"/>
    </location>
</feature>
<accession>A0A1W0WUW6</accession>
<evidence type="ECO:0000313" key="2">
    <source>
        <dbReference type="EMBL" id="OQV18970.1"/>
    </source>
</evidence>
<reference evidence="3" key="1">
    <citation type="submission" date="2017-01" db="EMBL/GenBank/DDBJ databases">
        <title>Comparative genomics of anhydrobiosis in the tardigrade Hypsibius dujardini.</title>
        <authorList>
            <person name="Yoshida Y."/>
            <person name="Koutsovoulos G."/>
            <person name="Laetsch D."/>
            <person name="Stevens L."/>
            <person name="Kumar S."/>
            <person name="Horikawa D."/>
            <person name="Ishino K."/>
            <person name="Komine S."/>
            <person name="Tomita M."/>
            <person name="Blaxter M."/>
            <person name="Arakawa K."/>
        </authorList>
    </citation>
    <scope>NUCLEOTIDE SEQUENCE [LARGE SCALE GENOMIC DNA]</scope>
    <source>
        <strain evidence="3">Z151</strain>
    </source>
</reference>
<dbReference type="EMBL" id="MTYJ01000044">
    <property type="protein sequence ID" value="OQV18970.1"/>
    <property type="molecule type" value="Genomic_DNA"/>
</dbReference>
<dbReference type="Proteomes" id="UP000192578">
    <property type="component" value="Unassembled WGS sequence"/>
</dbReference>
<dbReference type="OrthoDB" id="10316973at2759"/>
<gene>
    <name evidence="2" type="ORF">BV898_07025</name>
</gene>
<protein>
    <recommendedName>
        <fullName evidence="1">PAW domain-containing protein</fullName>
    </recommendedName>
</protein>
<comment type="caution">
    <text evidence="2">The sequence shown here is derived from an EMBL/GenBank/DDBJ whole genome shotgun (WGS) entry which is preliminary data.</text>
</comment>